<evidence type="ECO:0000313" key="4">
    <source>
        <dbReference type="Proteomes" id="UP001596435"/>
    </source>
</evidence>
<feature type="region of interest" description="Disordered" evidence="1">
    <location>
        <begin position="460"/>
        <end position="494"/>
    </location>
</feature>
<comment type="caution">
    <text evidence="3">The sequence shown here is derived from an EMBL/GenBank/DDBJ whole genome shotgun (WGS) entry which is preliminary data.</text>
</comment>
<dbReference type="RefSeq" id="WP_345705977.1">
    <property type="nucleotide sequence ID" value="NZ_BAABKV010000001.1"/>
</dbReference>
<dbReference type="Pfam" id="PF05108">
    <property type="entry name" value="T7SS_ESX1_EccB"/>
    <property type="match status" value="1"/>
</dbReference>
<reference evidence="4" key="1">
    <citation type="journal article" date="2019" name="Int. J. Syst. Evol. Microbiol.">
        <title>The Global Catalogue of Microorganisms (GCM) 10K type strain sequencing project: providing services to taxonomists for standard genome sequencing and annotation.</title>
        <authorList>
            <consortium name="The Broad Institute Genomics Platform"/>
            <consortium name="The Broad Institute Genome Sequencing Center for Infectious Disease"/>
            <person name="Wu L."/>
            <person name="Ma J."/>
        </authorList>
    </citation>
    <scope>NUCLEOTIDE SEQUENCE [LARGE SCALE GENOMIC DNA]</scope>
    <source>
        <strain evidence="4">CGMCC 1.12859</strain>
    </source>
</reference>
<dbReference type="PANTHER" id="PTHR40765">
    <property type="entry name" value="ESX-2 SECRETION SYSTEM ATPASE ECCB2"/>
    <property type="match status" value="1"/>
</dbReference>
<dbReference type="EMBL" id="JBHTAJ010000104">
    <property type="protein sequence ID" value="MFC7184481.1"/>
    <property type="molecule type" value="Genomic_DNA"/>
</dbReference>
<feature type="transmembrane region" description="Helical" evidence="2">
    <location>
        <begin position="40"/>
        <end position="61"/>
    </location>
</feature>
<accession>A0ABW2G8Z1</accession>
<evidence type="ECO:0000313" key="3">
    <source>
        <dbReference type="EMBL" id="MFC7184481.1"/>
    </source>
</evidence>
<keyword evidence="4" id="KW-1185">Reference proteome</keyword>
<dbReference type="InterPro" id="IPR044857">
    <property type="entry name" value="T7SS_EccB_R1"/>
</dbReference>
<keyword evidence="2" id="KW-1133">Transmembrane helix</keyword>
<evidence type="ECO:0000256" key="1">
    <source>
        <dbReference type="SAM" id="MobiDB-lite"/>
    </source>
</evidence>
<name>A0ABW2G8Z1_9ACTN</name>
<proteinExistence type="predicted"/>
<organism evidence="3 4">
    <name type="scientific">Kitasatospora paranensis</name>
    <dbReference type="NCBI Taxonomy" id="258053"/>
    <lineage>
        <taxon>Bacteria</taxon>
        <taxon>Bacillati</taxon>
        <taxon>Actinomycetota</taxon>
        <taxon>Actinomycetes</taxon>
        <taxon>Kitasatosporales</taxon>
        <taxon>Streptomycetaceae</taxon>
        <taxon>Kitasatospora</taxon>
    </lineage>
</organism>
<keyword evidence="2" id="KW-0472">Membrane</keyword>
<sequence>MASRRDELNAYNFARKRTVGAFLQPGGGGNDEDAPRPVRAVLPSFVVGAVIVAGFGMWGVIKPSAPVNWDDGKNIIQGKDSTTRYVVLEDPTSHEKFLHQVLNMSSAKLVLPAGSKVVQVADSVLDAYKNHGATIGIPYAPDRLPGSDDAGDAKKWSVCDRPGSDASQATINQAVFVAADQDAKNLAKPDLVLSEGQGLYVQAPPIRKDVDASKFLVDMNGVKHAVGEVSLTGARRSAMESGLFGDQVQPQQVTQAWLDTLATGAPIKFPEIPGFSKDSKIKSQVKLPANQAVVGHLLHFQNTYYVVGKTKLVAITPFQAELIRNDPDLSVAYGAGVTPKVDELSPASNAELSGDVDQSIMDKSDVPDAKPLPPVNVGPKATRSVICSTFEGYVQGQIKRTVWASSDYPAKVSTGSASAHVTPGHGLLYRAVDGDGGSGTQDTSGSTFLITETGLRYSLQANGDGGAAGTPDPTPSPQQQQAQAGSQDDDAKARLGFKSVNPVLVPLPWSVLVPGGGVLNSKAAEQAQSA</sequence>
<dbReference type="PANTHER" id="PTHR40765:SF2">
    <property type="entry name" value="ESX-2 SECRETION SYSTEM ATPASE ECCB2"/>
    <property type="match status" value="1"/>
</dbReference>
<gene>
    <name evidence="3" type="ORF">ACFQMG_33520</name>
</gene>
<protein>
    <submittedName>
        <fullName evidence="3">Type VII secretion protein EccB</fullName>
    </submittedName>
</protein>
<feature type="compositionally biased region" description="Low complexity" evidence="1">
    <location>
        <begin position="477"/>
        <end position="486"/>
    </location>
</feature>
<dbReference type="InterPro" id="IPR007795">
    <property type="entry name" value="T7SS_EccB"/>
</dbReference>
<dbReference type="Proteomes" id="UP001596435">
    <property type="component" value="Unassembled WGS sequence"/>
</dbReference>
<dbReference type="Gene3D" id="3.30.2390.20">
    <property type="entry name" value="Type VII secretion system EccB, repeat 1 domain"/>
    <property type="match status" value="1"/>
</dbReference>
<keyword evidence="2" id="KW-0812">Transmembrane</keyword>
<evidence type="ECO:0000256" key="2">
    <source>
        <dbReference type="SAM" id="Phobius"/>
    </source>
</evidence>